<dbReference type="InterPro" id="IPR050324">
    <property type="entry name" value="CDP-alcohol_PTase-I"/>
</dbReference>
<feature type="transmembrane region" description="Helical" evidence="17">
    <location>
        <begin position="151"/>
        <end position="171"/>
    </location>
</feature>
<gene>
    <name evidence="18" type="ORF">H1W37_16795</name>
</gene>
<evidence type="ECO:0000256" key="5">
    <source>
        <dbReference type="ARBA" id="ARBA00013170"/>
    </source>
</evidence>
<feature type="transmembrane region" description="Helical" evidence="17">
    <location>
        <begin position="68"/>
        <end position="97"/>
    </location>
</feature>
<evidence type="ECO:0000256" key="6">
    <source>
        <dbReference type="ARBA" id="ARBA00014944"/>
    </source>
</evidence>
<evidence type="ECO:0000256" key="1">
    <source>
        <dbReference type="ARBA" id="ARBA00004141"/>
    </source>
</evidence>
<name>A0A838Y366_9HYPH</name>
<dbReference type="PIRSF" id="PIRSF000847">
    <property type="entry name" value="Phos_ph_gly_syn"/>
    <property type="match status" value="1"/>
</dbReference>
<reference evidence="18 19" key="1">
    <citation type="submission" date="2020-07" db="EMBL/GenBank/DDBJ databases">
        <authorList>
            <person name="Li M."/>
        </authorList>
    </citation>
    <scope>NUCLEOTIDE SEQUENCE [LARGE SCALE GENOMIC DNA]</scope>
    <source>
        <strain evidence="18 19">DSM 23284</strain>
    </source>
</reference>
<evidence type="ECO:0000256" key="11">
    <source>
        <dbReference type="ARBA" id="ARBA00023098"/>
    </source>
</evidence>
<dbReference type="InterPro" id="IPR043130">
    <property type="entry name" value="CDP-OH_PTrfase_TM_dom"/>
</dbReference>
<feature type="transmembrane region" description="Helical" evidence="17">
    <location>
        <begin position="6"/>
        <end position="23"/>
    </location>
</feature>
<dbReference type="GO" id="GO:0008444">
    <property type="term" value="F:CDP-diacylglycerol-glycerol-3-phosphate 3-phosphatidyltransferase activity"/>
    <property type="evidence" value="ECO:0007669"/>
    <property type="project" value="UniProtKB-EC"/>
</dbReference>
<evidence type="ECO:0000256" key="15">
    <source>
        <dbReference type="ARBA" id="ARBA00048586"/>
    </source>
</evidence>
<dbReference type="AlphaFoldDB" id="A0A838Y366"/>
<dbReference type="InterPro" id="IPR004570">
    <property type="entry name" value="Phosphatidylglycerol_P_synth"/>
</dbReference>
<evidence type="ECO:0000256" key="2">
    <source>
        <dbReference type="ARBA" id="ARBA00005042"/>
    </source>
</evidence>
<comment type="catalytic activity">
    <reaction evidence="15">
        <text>a CDP-1,2-diacyl-sn-glycerol + sn-glycerol 3-phosphate = a 1,2-diacyl-sn-glycero-3-phospho-(1'-sn-glycero-3'-phosphate) + CMP + H(+)</text>
        <dbReference type="Rhea" id="RHEA:12593"/>
        <dbReference type="ChEBI" id="CHEBI:15378"/>
        <dbReference type="ChEBI" id="CHEBI:57597"/>
        <dbReference type="ChEBI" id="CHEBI:58332"/>
        <dbReference type="ChEBI" id="CHEBI:60110"/>
        <dbReference type="ChEBI" id="CHEBI:60377"/>
        <dbReference type="EC" id="2.7.8.5"/>
    </reaction>
</comment>
<keyword evidence="14" id="KW-1208">Phospholipid metabolism</keyword>
<evidence type="ECO:0000256" key="13">
    <source>
        <dbReference type="ARBA" id="ARBA00023209"/>
    </source>
</evidence>
<feature type="transmembrane region" description="Helical" evidence="17">
    <location>
        <begin position="118"/>
        <end position="139"/>
    </location>
</feature>
<evidence type="ECO:0000313" key="18">
    <source>
        <dbReference type="EMBL" id="MBA4613320.1"/>
    </source>
</evidence>
<dbReference type="Pfam" id="PF01066">
    <property type="entry name" value="CDP-OH_P_transf"/>
    <property type="match status" value="1"/>
</dbReference>
<evidence type="ECO:0000256" key="10">
    <source>
        <dbReference type="ARBA" id="ARBA00022989"/>
    </source>
</evidence>
<evidence type="ECO:0000256" key="16">
    <source>
        <dbReference type="RuleBase" id="RU003750"/>
    </source>
</evidence>
<dbReference type="InterPro" id="IPR000462">
    <property type="entry name" value="CDP-OH_P_trans"/>
</dbReference>
<evidence type="ECO:0000256" key="14">
    <source>
        <dbReference type="ARBA" id="ARBA00023264"/>
    </source>
</evidence>
<keyword evidence="10 17" id="KW-1133">Transmembrane helix</keyword>
<comment type="pathway">
    <text evidence="2">Phospholipid metabolism; phosphatidylglycerol biosynthesis; phosphatidylglycerol from CDP-diacylglycerol: step 1/2.</text>
</comment>
<dbReference type="InterPro" id="IPR048254">
    <property type="entry name" value="CDP_ALCOHOL_P_TRANSF_CS"/>
</dbReference>
<keyword evidence="12 17" id="KW-0472">Membrane</keyword>
<organism evidence="18 19">
    <name type="scientific">Stappia taiwanensis</name>
    <dbReference type="NCBI Taxonomy" id="992267"/>
    <lineage>
        <taxon>Bacteria</taxon>
        <taxon>Pseudomonadati</taxon>
        <taxon>Pseudomonadota</taxon>
        <taxon>Alphaproteobacteria</taxon>
        <taxon>Hyphomicrobiales</taxon>
        <taxon>Stappiaceae</taxon>
        <taxon>Stappia</taxon>
    </lineage>
</organism>
<comment type="subcellular location">
    <subcellularLocation>
        <location evidence="1">Membrane</location>
        <topology evidence="1">Multi-pass membrane protein</topology>
    </subcellularLocation>
</comment>
<evidence type="ECO:0000256" key="8">
    <source>
        <dbReference type="ARBA" id="ARBA00022679"/>
    </source>
</evidence>
<keyword evidence="7" id="KW-0444">Lipid biosynthesis</keyword>
<dbReference type="GO" id="GO:0016020">
    <property type="term" value="C:membrane"/>
    <property type="evidence" value="ECO:0007669"/>
    <property type="project" value="UniProtKB-SubCell"/>
</dbReference>
<keyword evidence="13" id="KW-0594">Phospholipid biosynthesis</keyword>
<keyword evidence="11" id="KW-0443">Lipid metabolism</keyword>
<dbReference type="EMBL" id="JACEON010000017">
    <property type="protein sequence ID" value="MBA4613320.1"/>
    <property type="molecule type" value="Genomic_DNA"/>
</dbReference>
<evidence type="ECO:0000256" key="9">
    <source>
        <dbReference type="ARBA" id="ARBA00022692"/>
    </source>
</evidence>
<evidence type="ECO:0000256" key="12">
    <source>
        <dbReference type="ARBA" id="ARBA00023136"/>
    </source>
</evidence>
<evidence type="ECO:0000256" key="4">
    <source>
        <dbReference type="ARBA" id="ARBA00010441"/>
    </source>
</evidence>
<comment type="pathway">
    <text evidence="3">Lipid metabolism.</text>
</comment>
<comment type="similarity">
    <text evidence="4 16">Belongs to the CDP-alcohol phosphatidyltransferase class-I family.</text>
</comment>
<evidence type="ECO:0000256" key="17">
    <source>
        <dbReference type="SAM" id="Phobius"/>
    </source>
</evidence>
<dbReference type="PROSITE" id="PS00379">
    <property type="entry name" value="CDP_ALCOHOL_P_TRANSF"/>
    <property type="match status" value="1"/>
</dbReference>
<accession>A0A838Y366</accession>
<dbReference type="PANTHER" id="PTHR14269:SF62">
    <property type="entry name" value="CDP-DIACYLGLYCEROL--GLYCEROL-3-PHOSPHATE 3-PHOSPHATIDYLTRANSFERASE 1, CHLOROPLASTIC"/>
    <property type="match status" value="1"/>
</dbReference>
<sequence length="182" mass="19603">MTLPNLITLVRLALVPLIVWLIAEDRFGPAFWLFVLSGISDGVDGYIARRFAMQSALGAFLDPLADKALLLSVFAALYLSGLLPLWLLVAVVLRDLLIMGAIGLSEVIGRRVTIKPLLIGKATTVMQIGLAATLLAKAAFTIELPAFENCLMLGTGGLTLLSGAAYLLSWIRHLRMAERKTG</sequence>
<dbReference type="Proteomes" id="UP000559404">
    <property type="component" value="Unassembled WGS sequence"/>
</dbReference>
<reference evidence="18 19" key="2">
    <citation type="submission" date="2020-08" db="EMBL/GenBank/DDBJ databases">
        <title>Stappia taiwanensis sp. nov., isolated from a coastal thermal spring.</title>
        <authorList>
            <person name="Kampfer P."/>
        </authorList>
    </citation>
    <scope>NUCLEOTIDE SEQUENCE [LARGE SCALE GENOMIC DNA]</scope>
    <source>
        <strain evidence="18 19">DSM 23284</strain>
    </source>
</reference>
<dbReference type="EC" id="2.7.8.5" evidence="5"/>
<evidence type="ECO:0000313" key="19">
    <source>
        <dbReference type="Proteomes" id="UP000559404"/>
    </source>
</evidence>
<comment type="caution">
    <text evidence="18">The sequence shown here is derived from an EMBL/GenBank/DDBJ whole genome shotgun (WGS) entry which is preliminary data.</text>
</comment>
<evidence type="ECO:0000256" key="3">
    <source>
        <dbReference type="ARBA" id="ARBA00005189"/>
    </source>
</evidence>
<dbReference type="Gene3D" id="1.20.120.1760">
    <property type="match status" value="1"/>
</dbReference>
<proteinExistence type="inferred from homology"/>
<dbReference type="PANTHER" id="PTHR14269">
    <property type="entry name" value="CDP-DIACYLGLYCEROL--GLYCEROL-3-PHOSPHATE 3-PHOSPHATIDYLTRANSFERASE-RELATED"/>
    <property type="match status" value="1"/>
</dbReference>
<dbReference type="GO" id="GO:0046474">
    <property type="term" value="P:glycerophospholipid biosynthetic process"/>
    <property type="evidence" value="ECO:0007669"/>
    <property type="project" value="TreeGrafter"/>
</dbReference>
<keyword evidence="8 16" id="KW-0808">Transferase</keyword>
<dbReference type="RefSeq" id="WP_181761510.1">
    <property type="nucleotide sequence ID" value="NZ_BMCR01000001.1"/>
</dbReference>
<keyword evidence="9 17" id="KW-0812">Transmembrane</keyword>
<keyword evidence="19" id="KW-1185">Reference proteome</keyword>
<evidence type="ECO:0000256" key="7">
    <source>
        <dbReference type="ARBA" id="ARBA00022516"/>
    </source>
</evidence>
<protein>
    <recommendedName>
        <fullName evidence="6">CDP-diacylglycerol--glycerol-3-phosphate 3-phosphatidyltransferase</fullName>
        <ecNumber evidence="5">2.7.8.5</ecNumber>
    </recommendedName>
</protein>